<accession>E3H9N7</accession>
<reference evidence="1 2" key="1">
    <citation type="journal article" date="2010" name="Stand. Genomic Sci.">
        <title>Complete genome sequence of Ilyobacter polytropus type strain (CuHbu1).</title>
        <authorList>
            <person name="Sikorski J."/>
            <person name="Chertkov O."/>
            <person name="Lapidus A."/>
            <person name="Nolan M."/>
            <person name="Lucas S."/>
            <person name="Del Rio T.G."/>
            <person name="Tice H."/>
            <person name="Cheng J.F."/>
            <person name="Tapia R."/>
            <person name="Han C."/>
            <person name="Goodwin L."/>
            <person name="Pitluck S."/>
            <person name="Liolios K."/>
            <person name="Ivanova N."/>
            <person name="Mavromatis K."/>
            <person name="Mikhailova N."/>
            <person name="Pati A."/>
            <person name="Chen A."/>
            <person name="Palaniappan K."/>
            <person name="Land M."/>
            <person name="Hauser L."/>
            <person name="Chang Y.J."/>
            <person name="Jeffries C.D."/>
            <person name="Brambilla E."/>
            <person name="Yasawong M."/>
            <person name="Rohde M."/>
            <person name="Pukall R."/>
            <person name="Spring S."/>
            <person name="Goker M."/>
            <person name="Woyke T."/>
            <person name="Bristow J."/>
            <person name="Eisen J.A."/>
            <person name="Markowitz V."/>
            <person name="Hugenholtz P."/>
            <person name="Kyrpides N.C."/>
            <person name="Klenk H.P."/>
        </authorList>
    </citation>
    <scope>NUCLEOTIDE SEQUENCE [LARGE SCALE GENOMIC DNA]</scope>
    <source>
        <strain evidence="2">ATCC 51220 / DSM 2926 / LMG 16218 / CuHBu1</strain>
    </source>
</reference>
<dbReference type="KEGG" id="ipo:Ilyop_1653"/>
<dbReference type="Proteomes" id="UP000006875">
    <property type="component" value="Chromosome"/>
</dbReference>
<proteinExistence type="predicted"/>
<name>E3H9N7_ILYPC</name>
<dbReference type="HOGENOM" id="CLU_820791_0_0_0"/>
<protein>
    <submittedName>
        <fullName evidence="1">Uncharacterized protein</fullName>
    </submittedName>
</protein>
<dbReference type="AlphaFoldDB" id="E3H9N7"/>
<dbReference type="STRING" id="572544.Ilyop_1653"/>
<gene>
    <name evidence="1" type="ordered locus">Ilyop_1653</name>
</gene>
<dbReference type="EMBL" id="CP002281">
    <property type="protein sequence ID" value="ADO83426.1"/>
    <property type="molecule type" value="Genomic_DNA"/>
</dbReference>
<evidence type="ECO:0000313" key="2">
    <source>
        <dbReference type="Proteomes" id="UP000006875"/>
    </source>
</evidence>
<keyword evidence="2" id="KW-1185">Reference proteome</keyword>
<organism evidence="1 2">
    <name type="scientific">Ilyobacter polytropus (strain ATCC 51220 / DSM 2926 / LMG 16218 / CuHBu1)</name>
    <dbReference type="NCBI Taxonomy" id="572544"/>
    <lineage>
        <taxon>Bacteria</taxon>
        <taxon>Fusobacteriati</taxon>
        <taxon>Fusobacteriota</taxon>
        <taxon>Fusobacteriia</taxon>
        <taxon>Fusobacteriales</taxon>
        <taxon>Fusobacteriaceae</taxon>
        <taxon>Ilyobacter</taxon>
    </lineage>
</organism>
<evidence type="ECO:0000313" key="1">
    <source>
        <dbReference type="EMBL" id="ADO83426.1"/>
    </source>
</evidence>
<sequence>MSNTEFSKEKLLREIFEDLDCCEKEEEIDSIDGIKMDTSRFSDVKELVYATEDLEFNEQHIRKLSKIITDGESDELTIGLNKIADYVIDHYYQSLAPSEKDEGSITFADFIKKGYGENKSINFIKENLAQEIKITEEDKEYKKYYYKIEKRLNKINGLTGVEGLYSKKEDFILSEYIKCDFEDVTNKSTPIEEIYKEISKKYQNNYSHRKISKAGEEDLRFLLEEVVDNAALKKIISGKKVNEKSLLELEEKTKEFFKTKKNFNETRANAVVNRYFGDYRKLTSKEEKINKYLSELIDLTEVTNLLIDYTIDNWPLGREEELREKEKSRKKLENIKSC</sequence>
<dbReference type="RefSeq" id="WP_013388093.1">
    <property type="nucleotide sequence ID" value="NC_014632.1"/>
</dbReference>